<name>A0A4R6S681_LABRH</name>
<feature type="transmembrane region" description="Helical" evidence="1">
    <location>
        <begin position="67"/>
        <end position="87"/>
    </location>
</feature>
<dbReference type="Proteomes" id="UP000295444">
    <property type="component" value="Unassembled WGS sequence"/>
</dbReference>
<feature type="transmembrane region" description="Helical" evidence="1">
    <location>
        <begin position="146"/>
        <end position="170"/>
    </location>
</feature>
<organism evidence="2 3">
    <name type="scientific">Labedaea rhizosphaerae</name>
    <dbReference type="NCBI Taxonomy" id="598644"/>
    <lineage>
        <taxon>Bacteria</taxon>
        <taxon>Bacillati</taxon>
        <taxon>Actinomycetota</taxon>
        <taxon>Actinomycetes</taxon>
        <taxon>Pseudonocardiales</taxon>
        <taxon>Pseudonocardiaceae</taxon>
        <taxon>Labedaea</taxon>
    </lineage>
</organism>
<evidence type="ECO:0000256" key="1">
    <source>
        <dbReference type="SAM" id="Phobius"/>
    </source>
</evidence>
<reference evidence="2 3" key="1">
    <citation type="submission" date="2019-03" db="EMBL/GenBank/DDBJ databases">
        <title>Genomic Encyclopedia of Type Strains, Phase IV (KMG-IV): sequencing the most valuable type-strain genomes for metagenomic binning, comparative biology and taxonomic classification.</title>
        <authorList>
            <person name="Goeker M."/>
        </authorList>
    </citation>
    <scope>NUCLEOTIDE SEQUENCE [LARGE SCALE GENOMIC DNA]</scope>
    <source>
        <strain evidence="2 3">DSM 45361</strain>
    </source>
</reference>
<evidence type="ECO:0000313" key="2">
    <source>
        <dbReference type="EMBL" id="TDP94853.1"/>
    </source>
</evidence>
<proteinExistence type="predicted"/>
<accession>A0A4R6S681</accession>
<keyword evidence="1" id="KW-1133">Transmembrane helix</keyword>
<keyword evidence="3" id="KW-1185">Reference proteome</keyword>
<protein>
    <recommendedName>
        <fullName evidence="4">DUF4386 domain-containing protein</fullName>
    </recommendedName>
</protein>
<keyword evidence="1" id="KW-0472">Membrane</keyword>
<dbReference type="AlphaFoldDB" id="A0A4R6S681"/>
<feature type="transmembrane region" description="Helical" evidence="1">
    <location>
        <begin position="99"/>
        <end position="126"/>
    </location>
</feature>
<sequence>MTATAAPVLSSPRPAPVSRMSRWLMAALLPIGPAVIAVLRLVMPYNTTDDSATIVAKVAAHQQAQSLIVWLGFAGLLTLVPAVLWVARLTRPAAPRTTTAALVLLVPGYLALGLLVAADAALLSGVRDHVDFAVLARQFDGSHPTAVIADAIFVAGHVAGTVLLGVALWLSRVVPRWAAVATIVAQPLHFVAAVILASHPLDFAAWGLNAVGFAVAAIALVRSPDPRA</sequence>
<gene>
    <name evidence="2" type="ORF">EV186_10585</name>
</gene>
<feature type="transmembrane region" description="Helical" evidence="1">
    <location>
        <begin position="177"/>
        <end position="197"/>
    </location>
</feature>
<evidence type="ECO:0000313" key="3">
    <source>
        <dbReference type="Proteomes" id="UP000295444"/>
    </source>
</evidence>
<feature type="transmembrane region" description="Helical" evidence="1">
    <location>
        <begin position="203"/>
        <end position="221"/>
    </location>
</feature>
<evidence type="ECO:0008006" key="4">
    <source>
        <dbReference type="Google" id="ProtNLM"/>
    </source>
</evidence>
<dbReference type="RefSeq" id="WP_133852272.1">
    <property type="nucleotide sequence ID" value="NZ_SNXZ01000005.1"/>
</dbReference>
<dbReference type="OrthoDB" id="5148077at2"/>
<dbReference type="EMBL" id="SNXZ01000005">
    <property type="protein sequence ID" value="TDP94853.1"/>
    <property type="molecule type" value="Genomic_DNA"/>
</dbReference>
<keyword evidence="1" id="KW-0812">Transmembrane</keyword>
<feature type="transmembrane region" description="Helical" evidence="1">
    <location>
        <begin position="23"/>
        <end position="43"/>
    </location>
</feature>
<comment type="caution">
    <text evidence="2">The sequence shown here is derived from an EMBL/GenBank/DDBJ whole genome shotgun (WGS) entry which is preliminary data.</text>
</comment>